<dbReference type="Proteomes" id="UP000308197">
    <property type="component" value="Unassembled WGS sequence"/>
</dbReference>
<dbReference type="EMBL" id="ML211051">
    <property type="protein sequence ID" value="TFK90262.1"/>
    <property type="molecule type" value="Genomic_DNA"/>
</dbReference>
<name>A0A5C3PLR8_9APHY</name>
<dbReference type="AlphaFoldDB" id="A0A5C3PLR8"/>
<gene>
    <name evidence="1" type="ORF">K466DRAFT_394811</name>
</gene>
<proteinExistence type="predicted"/>
<keyword evidence="2" id="KW-1185">Reference proteome</keyword>
<protein>
    <submittedName>
        <fullName evidence="1">Uncharacterized protein</fullName>
    </submittedName>
</protein>
<sequence length="219" mass="23582">MTLAFTGLIPTCESLKHGAHTRRSSLSDADTLVPSASASTRVPLVLIPCRPRCDATLSPSSNAVAAEAVRPLTTCHDLLVPPPLYVVAAVAACEGSLLLPSTPITARSAPAFSSYPEARCGAQVICALVIAVASVYMAYGPSSACRSFVCLDCCRSTFRVWTTVVSVSFRSHSHIYRVLSRVSFLVSCFLFLLRRLGLVRVRRVRVVWAWLGSDRIGLL</sequence>
<accession>A0A5C3PLR8</accession>
<reference evidence="1 2" key="1">
    <citation type="journal article" date="2019" name="Nat. Ecol. Evol.">
        <title>Megaphylogeny resolves global patterns of mushroom evolution.</title>
        <authorList>
            <person name="Varga T."/>
            <person name="Krizsan K."/>
            <person name="Foldi C."/>
            <person name="Dima B."/>
            <person name="Sanchez-Garcia M."/>
            <person name="Sanchez-Ramirez S."/>
            <person name="Szollosi G.J."/>
            <person name="Szarkandi J.G."/>
            <person name="Papp V."/>
            <person name="Albert L."/>
            <person name="Andreopoulos W."/>
            <person name="Angelini C."/>
            <person name="Antonin V."/>
            <person name="Barry K.W."/>
            <person name="Bougher N.L."/>
            <person name="Buchanan P."/>
            <person name="Buyck B."/>
            <person name="Bense V."/>
            <person name="Catcheside P."/>
            <person name="Chovatia M."/>
            <person name="Cooper J."/>
            <person name="Damon W."/>
            <person name="Desjardin D."/>
            <person name="Finy P."/>
            <person name="Geml J."/>
            <person name="Haridas S."/>
            <person name="Hughes K."/>
            <person name="Justo A."/>
            <person name="Karasinski D."/>
            <person name="Kautmanova I."/>
            <person name="Kiss B."/>
            <person name="Kocsube S."/>
            <person name="Kotiranta H."/>
            <person name="LaButti K.M."/>
            <person name="Lechner B.E."/>
            <person name="Liimatainen K."/>
            <person name="Lipzen A."/>
            <person name="Lukacs Z."/>
            <person name="Mihaltcheva S."/>
            <person name="Morgado L.N."/>
            <person name="Niskanen T."/>
            <person name="Noordeloos M.E."/>
            <person name="Ohm R.A."/>
            <person name="Ortiz-Santana B."/>
            <person name="Ovrebo C."/>
            <person name="Racz N."/>
            <person name="Riley R."/>
            <person name="Savchenko A."/>
            <person name="Shiryaev A."/>
            <person name="Soop K."/>
            <person name="Spirin V."/>
            <person name="Szebenyi C."/>
            <person name="Tomsovsky M."/>
            <person name="Tulloss R.E."/>
            <person name="Uehling J."/>
            <person name="Grigoriev I.V."/>
            <person name="Vagvolgyi C."/>
            <person name="Papp T."/>
            <person name="Martin F.M."/>
            <person name="Miettinen O."/>
            <person name="Hibbett D.S."/>
            <person name="Nagy L.G."/>
        </authorList>
    </citation>
    <scope>NUCLEOTIDE SEQUENCE [LARGE SCALE GENOMIC DNA]</scope>
    <source>
        <strain evidence="1 2">HHB13444</strain>
    </source>
</reference>
<evidence type="ECO:0000313" key="2">
    <source>
        <dbReference type="Proteomes" id="UP000308197"/>
    </source>
</evidence>
<evidence type="ECO:0000313" key="1">
    <source>
        <dbReference type="EMBL" id="TFK90262.1"/>
    </source>
</evidence>
<dbReference type="InParanoid" id="A0A5C3PLR8"/>
<organism evidence="1 2">
    <name type="scientific">Polyporus arcularius HHB13444</name>
    <dbReference type="NCBI Taxonomy" id="1314778"/>
    <lineage>
        <taxon>Eukaryota</taxon>
        <taxon>Fungi</taxon>
        <taxon>Dikarya</taxon>
        <taxon>Basidiomycota</taxon>
        <taxon>Agaricomycotina</taxon>
        <taxon>Agaricomycetes</taxon>
        <taxon>Polyporales</taxon>
        <taxon>Polyporaceae</taxon>
        <taxon>Polyporus</taxon>
    </lineage>
</organism>